<evidence type="ECO:0000313" key="2">
    <source>
        <dbReference type="EMBL" id="CDH19204.1"/>
    </source>
</evidence>
<feature type="region of interest" description="Disordered" evidence="1">
    <location>
        <begin position="109"/>
        <end position="148"/>
    </location>
</feature>
<dbReference type="Pfam" id="PF05488">
    <property type="entry name" value="PAAR_motif"/>
    <property type="match status" value="1"/>
</dbReference>
<evidence type="ECO:0008006" key="4">
    <source>
        <dbReference type="Google" id="ProtNLM"/>
    </source>
</evidence>
<dbReference type="InterPro" id="IPR017483">
    <property type="entry name" value="CHP03034"/>
</dbReference>
<proteinExistence type="predicted"/>
<feature type="compositionally biased region" description="Low complexity" evidence="1">
    <location>
        <begin position="109"/>
        <end position="128"/>
    </location>
</feature>
<dbReference type="RefSeq" id="WP_080717934.1">
    <property type="nucleotide sequence ID" value="NZ_CAWLZI010000179.1"/>
</dbReference>
<dbReference type="AlphaFoldDB" id="A0A077PHJ2"/>
<organism evidence="2 3">
    <name type="scientific">Xenorhabdus bovienii str. kraussei Quebec</name>
    <dbReference type="NCBI Taxonomy" id="1398203"/>
    <lineage>
        <taxon>Bacteria</taxon>
        <taxon>Pseudomonadati</taxon>
        <taxon>Pseudomonadota</taxon>
        <taxon>Gammaproteobacteria</taxon>
        <taxon>Enterobacterales</taxon>
        <taxon>Morganellaceae</taxon>
        <taxon>Xenorhabdus</taxon>
    </lineage>
</organism>
<dbReference type="HOGENOM" id="CLU_055611_0_0_6"/>
<reference evidence="2" key="1">
    <citation type="submission" date="2013-07" db="EMBL/GenBank/DDBJ databases">
        <title>Sub-species coevolution in mutualistic symbiosis.</title>
        <authorList>
            <person name="Murfin K."/>
            <person name="Klassen J."/>
            <person name="Lee M."/>
            <person name="Forst S."/>
            <person name="Stock P."/>
            <person name="Goodrich-Blair H."/>
        </authorList>
    </citation>
    <scope>NUCLEOTIDE SEQUENCE [LARGE SCALE GENOMIC DNA]</scope>
    <source>
        <strain evidence="2">Kraussei Quebec</strain>
    </source>
</reference>
<dbReference type="InterPro" id="IPR008727">
    <property type="entry name" value="PAAR_motif"/>
</dbReference>
<dbReference type="NCBIfam" id="TIGR03034">
    <property type="entry name" value="YPO3983 family protein"/>
    <property type="match status" value="1"/>
</dbReference>
<gene>
    <name evidence="2" type="ORF">XBKQ1_1920034</name>
</gene>
<accession>A0A077PHJ2</accession>
<sequence>MAKGHFLTVGDKTECGGQILSGTRNITFYGRQAAVEGSAVTCGRHSGTYLIAGGVSSFFDAGTRLAGTLDSLSTCPCRAGFIHSIPDSYGNDTYFADVAPQNFAWNAGTNSQSTQSSQGNSSKYSTSKLSDTHQSAQRDQKPKPEPLPLPAVIFKTQRQMDDYDAKDMKCGDLTEEDLKNKFGLTDVGVPCRDYSVFDFIAQADLPKEDMAQWCGPYSMEDREASAKLLFDKFRELSGLFSFYGEYQELITKMITHMQGNTGAVFTDPLLDKAMSERISEDRSDNSTLLNIKQALTDNIDWSNGYYLLDKEYLLNDSVMQSKLPIFNNIIDRINGLVISVHDTWATHITLQSLEVNGDRFRATIHYRIQDHFGLDDEDVTDSVYRQFRIFRIWFVLQRWEEYKYKPFITEMNVIKVIEGSRYEKIFD</sequence>
<keyword evidence="3" id="KW-1185">Reference proteome</keyword>
<dbReference type="Pfam" id="PF11692">
    <property type="entry name" value="DUF3289"/>
    <property type="match status" value="1"/>
</dbReference>
<comment type="caution">
    <text evidence="2">The sequence shown here is derived from an EMBL/GenBank/DDBJ whole genome shotgun (WGS) entry which is preliminary data.</text>
</comment>
<evidence type="ECO:0000256" key="1">
    <source>
        <dbReference type="SAM" id="MobiDB-lite"/>
    </source>
</evidence>
<dbReference type="Proteomes" id="UP000028500">
    <property type="component" value="Unassembled WGS sequence"/>
</dbReference>
<evidence type="ECO:0000313" key="3">
    <source>
        <dbReference type="Proteomes" id="UP000028500"/>
    </source>
</evidence>
<dbReference type="EMBL" id="CBSY010000104">
    <property type="protein sequence ID" value="CDH19204.1"/>
    <property type="molecule type" value="Genomic_DNA"/>
</dbReference>
<dbReference type="CDD" id="cd14744">
    <property type="entry name" value="PAAR_CT_2"/>
    <property type="match status" value="1"/>
</dbReference>
<protein>
    <recommendedName>
        <fullName evidence="4">DUF3289 family protein</fullName>
    </recommendedName>
</protein>
<name>A0A077PHJ2_XENBV</name>